<name>A0A1Y3B2Z0_EURMA</name>
<reference evidence="2 3" key="1">
    <citation type="submission" date="2017-03" db="EMBL/GenBank/DDBJ databases">
        <title>Genome Survey of Euroglyphus maynei.</title>
        <authorList>
            <person name="Arlian L.G."/>
            <person name="Morgan M.S."/>
            <person name="Rider S.D."/>
        </authorList>
    </citation>
    <scope>NUCLEOTIDE SEQUENCE [LARGE SCALE GENOMIC DNA]</scope>
    <source>
        <strain evidence="2">Arlian Lab</strain>
        <tissue evidence="2">Whole body</tissue>
    </source>
</reference>
<sequence length="309" mass="35084">MSDAIEKSTRKRYVRRRRTRTNNHRNRPWSYHADWTAWDYYQTPFFCDHFSNEDLNYDNENIIKKLTEFGENYESWINNELDLNDLIDIHDQKPAVVIEKPEIDDEQLSIVEKVDACTATTPVPFLDKECQVIDELLSIGNNNNDDGNNNERNVTNQNKSTETRSKLLIDSSCQPMSAPPSPIPTNQSSGKKVKATIPTIKIKPNRSVRKLENNPNDDDDGIDIRRSPSPLKKSNNNNNIGFLSKSTSTSSICMNCTCGHNNNNSTTSSYSSSIKFYTSIALAGLLSFLIAVTQFSPEIQKTYPRPPPL</sequence>
<dbReference type="OrthoDB" id="6514778at2759"/>
<dbReference type="Proteomes" id="UP000194236">
    <property type="component" value="Unassembled WGS sequence"/>
</dbReference>
<protein>
    <submittedName>
        <fullName evidence="2">Uncharacterized protein</fullName>
    </submittedName>
</protein>
<gene>
    <name evidence="2" type="ORF">BLA29_000239</name>
</gene>
<organism evidence="2 3">
    <name type="scientific">Euroglyphus maynei</name>
    <name type="common">Mayne's house dust mite</name>
    <dbReference type="NCBI Taxonomy" id="6958"/>
    <lineage>
        <taxon>Eukaryota</taxon>
        <taxon>Metazoa</taxon>
        <taxon>Ecdysozoa</taxon>
        <taxon>Arthropoda</taxon>
        <taxon>Chelicerata</taxon>
        <taxon>Arachnida</taxon>
        <taxon>Acari</taxon>
        <taxon>Acariformes</taxon>
        <taxon>Sarcoptiformes</taxon>
        <taxon>Astigmata</taxon>
        <taxon>Psoroptidia</taxon>
        <taxon>Analgoidea</taxon>
        <taxon>Pyroglyphidae</taxon>
        <taxon>Pyroglyphinae</taxon>
        <taxon>Euroglyphus</taxon>
    </lineage>
</organism>
<proteinExistence type="predicted"/>
<comment type="caution">
    <text evidence="2">The sequence shown here is derived from an EMBL/GenBank/DDBJ whole genome shotgun (WGS) entry which is preliminary data.</text>
</comment>
<dbReference type="EMBL" id="MUJZ01043101">
    <property type="protein sequence ID" value="OTF75200.1"/>
    <property type="molecule type" value="Genomic_DNA"/>
</dbReference>
<evidence type="ECO:0000313" key="2">
    <source>
        <dbReference type="EMBL" id="OTF75200.1"/>
    </source>
</evidence>
<feature type="compositionally biased region" description="Polar residues" evidence="1">
    <location>
        <begin position="151"/>
        <end position="160"/>
    </location>
</feature>
<dbReference type="AlphaFoldDB" id="A0A1Y3B2Z0"/>
<evidence type="ECO:0000313" key="3">
    <source>
        <dbReference type="Proteomes" id="UP000194236"/>
    </source>
</evidence>
<evidence type="ECO:0000256" key="1">
    <source>
        <dbReference type="SAM" id="MobiDB-lite"/>
    </source>
</evidence>
<keyword evidence="3" id="KW-1185">Reference proteome</keyword>
<feature type="region of interest" description="Disordered" evidence="1">
    <location>
        <begin position="140"/>
        <end position="239"/>
    </location>
</feature>
<accession>A0A1Y3B2Z0</accession>